<dbReference type="InterPro" id="IPR000847">
    <property type="entry name" value="LysR_HTH_N"/>
</dbReference>
<dbReference type="InterPro" id="IPR036390">
    <property type="entry name" value="WH_DNA-bd_sf"/>
</dbReference>
<evidence type="ECO:0000313" key="7">
    <source>
        <dbReference type="Proteomes" id="UP000036700"/>
    </source>
</evidence>
<dbReference type="SUPFAM" id="SSF53850">
    <property type="entry name" value="Periplasmic binding protein-like II"/>
    <property type="match status" value="1"/>
</dbReference>
<dbReference type="InterPro" id="IPR036388">
    <property type="entry name" value="WH-like_DNA-bd_sf"/>
</dbReference>
<keyword evidence="3" id="KW-0238">DNA-binding</keyword>
<protein>
    <submittedName>
        <fullName evidence="6">LysR family transcriptional regulator</fullName>
    </submittedName>
</protein>
<comment type="similarity">
    <text evidence="1">Belongs to the LysR transcriptional regulatory family.</text>
</comment>
<dbReference type="FunFam" id="1.10.10.10:FF:000001">
    <property type="entry name" value="LysR family transcriptional regulator"/>
    <property type="match status" value="1"/>
</dbReference>
<evidence type="ECO:0000256" key="2">
    <source>
        <dbReference type="ARBA" id="ARBA00023015"/>
    </source>
</evidence>
<dbReference type="RefSeq" id="WP_047216072.1">
    <property type="nucleotide sequence ID" value="NZ_CP011568.3"/>
</dbReference>
<dbReference type="PANTHER" id="PTHR30126:SF40">
    <property type="entry name" value="HTH-TYPE TRANSCRIPTIONAL REGULATOR GLTR"/>
    <property type="match status" value="1"/>
</dbReference>
<dbReference type="Pfam" id="PF00126">
    <property type="entry name" value="HTH_1"/>
    <property type="match status" value="1"/>
</dbReference>
<dbReference type="OrthoDB" id="464481at2"/>
<dbReference type="GO" id="GO:0003700">
    <property type="term" value="F:DNA-binding transcription factor activity"/>
    <property type="evidence" value="ECO:0007669"/>
    <property type="project" value="InterPro"/>
</dbReference>
<dbReference type="PRINTS" id="PR00039">
    <property type="entry name" value="HTHLYSR"/>
</dbReference>
<gene>
    <name evidence="6" type="ORF">ABW99_19945</name>
</gene>
<accession>A0A0G3ET58</accession>
<proteinExistence type="inferred from homology"/>
<dbReference type="EMBL" id="CP011568">
    <property type="protein sequence ID" value="AKJ70145.1"/>
    <property type="molecule type" value="Genomic_DNA"/>
</dbReference>
<dbReference type="SUPFAM" id="SSF46785">
    <property type="entry name" value="Winged helix' DNA-binding domain"/>
    <property type="match status" value="1"/>
</dbReference>
<dbReference type="Gene3D" id="3.40.190.10">
    <property type="entry name" value="Periplasmic binding protein-like II"/>
    <property type="match status" value="2"/>
</dbReference>
<sequence>MDHSTLEIFCVVAEELSITRAAQRLGRVQSNVTTRIQQLEEELGAALFLRDNKRLRLSPQGEKFLGYAQSLLALAEEARQVLHPGVPEGLLSIGSMESTAASRLPAVLARYHRQWPEVQIRLCTNPSRQLLEALQARAIDCALVALPLPAKDEAPLDLAQLGLAGQPVFGEELMLVLPADHRPVKTAKDLTVRSLAAFRGGCTYRAFAEDWLREASGQAETPFDIQEVGSYHAMLACVASGTCVSVIPRSVIELTREPAAVRLVALGRIDTWLVWRDGYETPAFGALREALAQAREPRQRG</sequence>
<name>A0A0G3ET58_9BURK</name>
<keyword evidence="4" id="KW-0804">Transcription</keyword>
<organism evidence="6 7">
    <name type="scientific">Pandoraea thiooxydans</name>
    <dbReference type="NCBI Taxonomy" id="445709"/>
    <lineage>
        <taxon>Bacteria</taxon>
        <taxon>Pseudomonadati</taxon>
        <taxon>Pseudomonadota</taxon>
        <taxon>Betaproteobacteria</taxon>
        <taxon>Burkholderiales</taxon>
        <taxon>Burkholderiaceae</taxon>
        <taxon>Pandoraea</taxon>
    </lineage>
</organism>
<reference evidence="7" key="1">
    <citation type="submission" date="2015-06" db="EMBL/GenBank/DDBJ databases">
        <authorList>
            <person name="Lim Y.L."/>
            <person name="Ee R."/>
            <person name="Yong D."/>
            <person name="How K.Y."/>
            <person name="Yin W.F."/>
            <person name="Chan K.G."/>
        </authorList>
    </citation>
    <scope>NUCLEOTIDE SEQUENCE [LARGE SCALE GENOMIC DNA]</scope>
    <source>
        <strain evidence="7">DSM 25325</strain>
    </source>
</reference>
<dbReference type="KEGG" id="ptx:ABW99_19945"/>
<feature type="domain" description="HTH lysR-type" evidence="5">
    <location>
        <begin position="1"/>
        <end position="58"/>
    </location>
</feature>
<keyword evidence="7" id="KW-1185">Reference proteome</keyword>
<evidence type="ECO:0000256" key="1">
    <source>
        <dbReference type="ARBA" id="ARBA00009437"/>
    </source>
</evidence>
<keyword evidence="2" id="KW-0805">Transcription regulation</keyword>
<dbReference type="GO" id="GO:0000976">
    <property type="term" value="F:transcription cis-regulatory region binding"/>
    <property type="evidence" value="ECO:0007669"/>
    <property type="project" value="TreeGrafter"/>
</dbReference>
<evidence type="ECO:0000259" key="5">
    <source>
        <dbReference type="PROSITE" id="PS50931"/>
    </source>
</evidence>
<evidence type="ECO:0000256" key="4">
    <source>
        <dbReference type="ARBA" id="ARBA00023163"/>
    </source>
</evidence>
<dbReference type="PATRIC" id="fig|445709.3.peg.4184"/>
<dbReference type="Proteomes" id="UP000036700">
    <property type="component" value="Chromosome"/>
</dbReference>
<evidence type="ECO:0000313" key="6">
    <source>
        <dbReference type="EMBL" id="AKJ70145.1"/>
    </source>
</evidence>
<dbReference type="Gene3D" id="1.10.10.10">
    <property type="entry name" value="Winged helix-like DNA-binding domain superfamily/Winged helix DNA-binding domain"/>
    <property type="match status" value="1"/>
</dbReference>
<evidence type="ECO:0000256" key="3">
    <source>
        <dbReference type="ARBA" id="ARBA00023125"/>
    </source>
</evidence>
<dbReference type="AlphaFoldDB" id="A0A0G3ET58"/>
<dbReference type="Pfam" id="PF03466">
    <property type="entry name" value="LysR_substrate"/>
    <property type="match status" value="1"/>
</dbReference>
<dbReference type="InterPro" id="IPR005119">
    <property type="entry name" value="LysR_subst-bd"/>
</dbReference>
<dbReference type="PANTHER" id="PTHR30126">
    <property type="entry name" value="HTH-TYPE TRANSCRIPTIONAL REGULATOR"/>
    <property type="match status" value="1"/>
</dbReference>
<dbReference type="PROSITE" id="PS50931">
    <property type="entry name" value="HTH_LYSR"/>
    <property type="match status" value="1"/>
</dbReference>
<dbReference type="STRING" id="445709.ABW99_19945"/>